<keyword evidence="2" id="KW-1185">Reference proteome</keyword>
<name>A0ACB9D748_9ASTR</name>
<gene>
    <name evidence="1" type="ORF">L1987_60116</name>
</gene>
<protein>
    <submittedName>
        <fullName evidence="1">Uncharacterized protein</fullName>
    </submittedName>
</protein>
<evidence type="ECO:0000313" key="2">
    <source>
        <dbReference type="Proteomes" id="UP001056120"/>
    </source>
</evidence>
<proteinExistence type="predicted"/>
<organism evidence="1 2">
    <name type="scientific">Smallanthus sonchifolius</name>
    <dbReference type="NCBI Taxonomy" id="185202"/>
    <lineage>
        <taxon>Eukaryota</taxon>
        <taxon>Viridiplantae</taxon>
        <taxon>Streptophyta</taxon>
        <taxon>Embryophyta</taxon>
        <taxon>Tracheophyta</taxon>
        <taxon>Spermatophyta</taxon>
        <taxon>Magnoliopsida</taxon>
        <taxon>eudicotyledons</taxon>
        <taxon>Gunneridae</taxon>
        <taxon>Pentapetalae</taxon>
        <taxon>asterids</taxon>
        <taxon>campanulids</taxon>
        <taxon>Asterales</taxon>
        <taxon>Asteraceae</taxon>
        <taxon>Asteroideae</taxon>
        <taxon>Heliantheae alliance</taxon>
        <taxon>Millerieae</taxon>
        <taxon>Smallanthus</taxon>
    </lineage>
</organism>
<reference evidence="2" key="1">
    <citation type="journal article" date="2022" name="Mol. Ecol. Resour.">
        <title>The genomes of chicory, endive, great burdock and yacon provide insights into Asteraceae palaeo-polyploidization history and plant inulin production.</title>
        <authorList>
            <person name="Fan W."/>
            <person name="Wang S."/>
            <person name="Wang H."/>
            <person name="Wang A."/>
            <person name="Jiang F."/>
            <person name="Liu H."/>
            <person name="Zhao H."/>
            <person name="Xu D."/>
            <person name="Zhang Y."/>
        </authorList>
    </citation>
    <scope>NUCLEOTIDE SEQUENCE [LARGE SCALE GENOMIC DNA]</scope>
    <source>
        <strain evidence="2">cv. Yunnan</strain>
    </source>
</reference>
<dbReference type="EMBL" id="CM042037">
    <property type="protein sequence ID" value="KAI3742434.1"/>
    <property type="molecule type" value="Genomic_DNA"/>
</dbReference>
<comment type="caution">
    <text evidence="1">The sequence shown here is derived from an EMBL/GenBank/DDBJ whole genome shotgun (WGS) entry which is preliminary data.</text>
</comment>
<sequence length="238" mass="25723">MNSLVDEVTRLRHQGEGNQEQLKRLLAKNEMLFKVNETILAHDKLADQGKRVKDKQKSTRDEAFHPFDLTKDDDKDKDPEVDPSGSEHQALAIVPLTTVPTAQGESAQPGDASGSCGGSEHGKSAAEVLEVLSNEVILLLEPDYSKAEQINALNNLEEGQIESDNEWDMNDEDVVVEFPKGDGEGTYDLEDGEIFEAPDFEAAIVDSVEADNVAEASGAATSTETSPVDPQNADATDA</sequence>
<evidence type="ECO:0000313" key="1">
    <source>
        <dbReference type="EMBL" id="KAI3742434.1"/>
    </source>
</evidence>
<dbReference type="Proteomes" id="UP001056120">
    <property type="component" value="Linkage Group LG20"/>
</dbReference>
<accession>A0ACB9D748</accession>
<reference evidence="1 2" key="2">
    <citation type="journal article" date="2022" name="Mol. Ecol. Resour.">
        <title>The genomes of chicory, endive, great burdock and yacon provide insights into Asteraceae paleo-polyploidization history and plant inulin production.</title>
        <authorList>
            <person name="Fan W."/>
            <person name="Wang S."/>
            <person name="Wang H."/>
            <person name="Wang A."/>
            <person name="Jiang F."/>
            <person name="Liu H."/>
            <person name="Zhao H."/>
            <person name="Xu D."/>
            <person name="Zhang Y."/>
        </authorList>
    </citation>
    <scope>NUCLEOTIDE SEQUENCE [LARGE SCALE GENOMIC DNA]</scope>
    <source>
        <strain evidence="2">cv. Yunnan</strain>
        <tissue evidence="1">Leaves</tissue>
    </source>
</reference>